<gene>
    <name evidence="1" type="ORF">MPIPNATIZW_LOCUS4387</name>
</gene>
<reference evidence="1" key="1">
    <citation type="submission" date="2023-12" db="EMBL/GenBank/DDBJ databases">
        <authorList>
            <person name="Brown T."/>
        </authorList>
    </citation>
    <scope>NUCLEOTIDE SEQUENCE</scope>
</reference>
<sequence>MNTNMIFFMANLLETQCKNVYASGEHFHHISYIFLNENIKSNPFLKLNFIYLFIFLLQRGREKDRELKTSMREKHQSAASCTLPTGDVPATKVHALDWN</sequence>
<dbReference type="Proteomes" id="UP001314169">
    <property type="component" value="Chromosome 14"/>
</dbReference>
<evidence type="ECO:0000313" key="1">
    <source>
        <dbReference type="EMBL" id="CAK6436081.1"/>
    </source>
</evidence>
<organism evidence="1 2">
    <name type="scientific">Pipistrellus nathusii</name>
    <name type="common">Nathusius' pipistrelle</name>
    <dbReference type="NCBI Taxonomy" id="59473"/>
    <lineage>
        <taxon>Eukaryota</taxon>
        <taxon>Metazoa</taxon>
        <taxon>Chordata</taxon>
        <taxon>Craniata</taxon>
        <taxon>Vertebrata</taxon>
        <taxon>Euteleostomi</taxon>
        <taxon>Mammalia</taxon>
        <taxon>Eutheria</taxon>
        <taxon>Laurasiatheria</taxon>
        <taxon>Chiroptera</taxon>
        <taxon>Yangochiroptera</taxon>
        <taxon>Vespertilionidae</taxon>
        <taxon>Pipistrellus</taxon>
    </lineage>
</organism>
<evidence type="ECO:0000313" key="2">
    <source>
        <dbReference type="Proteomes" id="UP001314169"/>
    </source>
</evidence>
<keyword evidence="2" id="KW-1185">Reference proteome</keyword>
<proteinExistence type="predicted"/>
<protein>
    <submittedName>
        <fullName evidence="1">Uncharacterized protein</fullName>
    </submittedName>
</protein>
<dbReference type="EMBL" id="OY882871">
    <property type="protein sequence ID" value="CAK6436081.1"/>
    <property type="molecule type" value="Genomic_DNA"/>
</dbReference>
<name>A0ABN9ZCN3_PIPNA</name>
<accession>A0ABN9ZCN3</accession>